<dbReference type="AlphaFoldDB" id="A0A0F9RZZ6"/>
<dbReference type="InterPro" id="IPR014710">
    <property type="entry name" value="RmlC-like_jellyroll"/>
</dbReference>
<dbReference type="Pfam" id="PF12973">
    <property type="entry name" value="Cupin_7"/>
    <property type="match status" value="1"/>
</dbReference>
<name>A0A0F9RZZ6_9ZZZZ</name>
<accession>A0A0F9RZZ6</accession>
<reference evidence="2" key="1">
    <citation type="journal article" date="2015" name="Nature">
        <title>Complex archaea that bridge the gap between prokaryotes and eukaryotes.</title>
        <authorList>
            <person name="Spang A."/>
            <person name="Saw J.H."/>
            <person name="Jorgensen S.L."/>
            <person name="Zaremba-Niedzwiedzka K."/>
            <person name="Martijn J."/>
            <person name="Lind A.E."/>
            <person name="van Eijk R."/>
            <person name="Schleper C."/>
            <person name="Guy L."/>
            <person name="Ettema T.J."/>
        </authorList>
    </citation>
    <scope>NUCLEOTIDE SEQUENCE</scope>
</reference>
<proteinExistence type="predicted"/>
<evidence type="ECO:0000259" key="1">
    <source>
        <dbReference type="Pfam" id="PF12973"/>
    </source>
</evidence>
<feature type="domain" description="ChrR-like cupin" evidence="1">
    <location>
        <begin position="20"/>
        <end position="105"/>
    </location>
</feature>
<organism evidence="2">
    <name type="scientific">marine sediment metagenome</name>
    <dbReference type="NCBI Taxonomy" id="412755"/>
    <lineage>
        <taxon>unclassified sequences</taxon>
        <taxon>metagenomes</taxon>
        <taxon>ecological metagenomes</taxon>
    </lineage>
</organism>
<dbReference type="InterPro" id="IPR011051">
    <property type="entry name" value="RmlC_Cupin_sf"/>
</dbReference>
<dbReference type="Gene3D" id="2.60.120.10">
    <property type="entry name" value="Jelly Rolls"/>
    <property type="match status" value="1"/>
</dbReference>
<gene>
    <name evidence="2" type="ORF">LCGC14_0833480</name>
</gene>
<dbReference type="InterPro" id="IPR025979">
    <property type="entry name" value="ChrR-like_cupin_dom"/>
</dbReference>
<protein>
    <recommendedName>
        <fullName evidence="1">ChrR-like cupin domain-containing protein</fullName>
    </recommendedName>
</protein>
<dbReference type="SUPFAM" id="SSF51182">
    <property type="entry name" value="RmlC-like cupins"/>
    <property type="match status" value="1"/>
</dbReference>
<evidence type="ECO:0000313" key="2">
    <source>
        <dbReference type="EMBL" id="KKN30491.1"/>
    </source>
</evidence>
<sequence>MAEGLSTPRVLRGLVPDGWQNMTFEPFREGVEICHLTRGGPDVALLRYAPGASVPRHRHEGLEMIIVLSGSQSDENGRYMSGDVVLNPEGSEHEVWSEDGCTVLIQWERPVAFFG</sequence>
<comment type="caution">
    <text evidence="2">The sequence shown here is derived from an EMBL/GenBank/DDBJ whole genome shotgun (WGS) entry which is preliminary data.</text>
</comment>
<dbReference type="EMBL" id="LAZR01002401">
    <property type="protein sequence ID" value="KKN30491.1"/>
    <property type="molecule type" value="Genomic_DNA"/>
</dbReference>